<dbReference type="OrthoDB" id="9780944at2"/>
<organism evidence="1 2">
    <name type="scientific">Thermanaeromonas toyohensis ToBE</name>
    <dbReference type="NCBI Taxonomy" id="698762"/>
    <lineage>
        <taxon>Bacteria</taxon>
        <taxon>Bacillati</taxon>
        <taxon>Bacillota</taxon>
        <taxon>Clostridia</taxon>
        <taxon>Neomoorellales</taxon>
        <taxon>Neomoorellaceae</taxon>
        <taxon>Thermanaeromonas</taxon>
    </lineage>
</organism>
<evidence type="ECO:0000313" key="2">
    <source>
        <dbReference type="Proteomes" id="UP000192569"/>
    </source>
</evidence>
<dbReference type="Proteomes" id="UP000192569">
    <property type="component" value="Chromosome I"/>
</dbReference>
<dbReference type="EMBL" id="LT838272">
    <property type="protein sequence ID" value="SMB99979.1"/>
    <property type="molecule type" value="Genomic_DNA"/>
</dbReference>
<evidence type="ECO:0000313" key="1">
    <source>
        <dbReference type="EMBL" id="SMB99979.1"/>
    </source>
</evidence>
<keyword evidence="2" id="KW-1185">Reference proteome</keyword>
<dbReference type="AlphaFoldDB" id="A0A1W1W2X8"/>
<proteinExistence type="predicted"/>
<protein>
    <recommendedName>
        <fullName evidence="3">Quinate 5-dehydrogenase</fullName>
    </recommendedName>
</protein>
<evidence type="ECO:0008006" key="3">
    <source>
        <dbReference type="Google" id="ProtNLM"/>
    </source>
</evidence>
<name>A0A1W1W2X8_9FIRM</name>
<dbReference type="RefSeq" id="WP_084666833.1">
    <property type="nucleotide sequence ID" value="NZ_LT838272.1"/>
</dbReference>
<reference evidence="1 2" key="1">
    <citation type="submission" date="2017-04" db="EMBL/GenBank/DDBJ databases">
        <authorList>
            <person name="Afonso C.L."/>
            <person name="Miller P.J."/>
            <person name="Scott M.A."/>
            <person name="Spackman E."/>
            <person name="Goraichik I."/>
            <person name="Dimitrov K.M."/>
            <person name="Suarez D.L."/>
            <person name="Swayne D.E."/>
        </authorList>
    </citation>
    <scope>NUCLEOTIDE SEQUENCE [LARGE SCALE GENOMIC DNA]</scope>
    <source>
        <strain evidence="1 2">ToBE</strain>
    </source>
</reference>
<gene>
    <name evidence="1" type="ORF">SAMN00808754_3190</name>
</gene>
<dbReference type="STRING" id="698762.SAMN00808754_3190"/>
<sequence length="299" mass="33555">MLKRVVSISLGSSQRDHVARAEFLGVPFELSRIGTDGDMEKMISLIREMDGKVDAFGLGGMDLYLRVGSRKYLLRDAARVVRAAQKTPIVDGGGLKDTLERRVIAKLAAQGFHFQGKKTLVVCAVDRFGLAEALAEAGAQVTCGDLIFGLGLPIPLRSLPTFRRVAYLVAPVVRLLPFKMLYPTGKEQEKIEPRYTRFYEEAEIIAGDFHFIRRFMPERLPGKIIITNTVTPKDIEELRKRQVKILITTTPEFQGRSFGTNVLEGVLVVLSGKRPEELTREDYNTLLDRLGFEPRILHL</sequence>
<accession>A0A1W1W2X8</accession>